<dbReference type="GO" id="GO:0006364">
    <property type="term" value="P:rRNA processing"/>
    <property type="evidence" value="ECO:0007669"/>
    <property type="project" value="UniProtKB-UniRule"/>
</dbReference>
<dbReference type="InterPro" id="IPR050212">
    <property type="entry name" value="Ntdp-like"/>
</dbReference>
<dbReference type="HAMAP" id="MF_01910">
    <property type="entry name" value="RNA_binding_AU_1"/>
    <property type="match status" value="1"/>
</dbReference>
<feature type="domain" description="DUF402" evidence="7">
    <location>
        <begin position="337"/>
        <end position="473"/>
    </location>
</feature>
<name>A0A6B0T2W7_9EURY</name>
<organism evidence="8 9">
    <name type="scientific">Halovenus carboxidivorans</name>
    <dbReference type="NCBI Taxonomy" id="2692199"/>
    <lineage>
        <taxon>Archaea</taxon>
        <taxon>Methanobacteriati</taxon>
        <taxon>Methanobacteriota</taxon>
        <taxon>Stenosarchaea group</taxon>
        <taxon>Halobacteria</taxon>
        <taxon>Halobacteriales</taxon>
        <taxon>Haloarculaceae</taxon>
        <taxon>Halovenus</taxon>
    </lineage>
</organism>
<dbReference type="EC" id="3.1.26.-" evidence="6"/>
<dbReference type="GO" id="GO:0035925">
    <property type="term" value="F:mRNA 3'-UTR AU-rich region binding"/>
    <property type="evidence" value="ECO:0007669"/>
    <property type="project" value="UniProtKB-UniRule"/>
</dbReference>
<dbReference type="Proteomes" id="UP000466535">
    <property type="component" value="Unassembled WGS sequence"/>
</dbReference>
<evidence type="ECO:0000256" key="6">
    <source>
        <dbReference type="HAMAP-Rule" id="MF_01910"/>
    </source>
</evidence>
<evidence type="ECO:0000256" key="1">
    <source>
        <dbReference type="ARBA" id="ARBA00022552"/>
    </source>
</evidence>
<dbReference type="SUPFAM" id="SSF159234">
    <property type="entry name" value="FomD-like"/>
    <property type="match status" value="1"/>
</dbReference>
<dbReference type="InterPro" id="IPR035930">
    <property type="entry name" value="FomD-like_sf"/>
</dbReference>
<evidence type="ECO:0000313" key="9">
    <source>
        <dbReference type="Proteomes" id="UP000466535"/>
    </source>
</evidence>
<protein>
    <recommendedName>
        <fullName evidence="6">Probable ribonuclease FAU-1</fullName>
        <ecNumber evidence="6">3.1.26.-</ecNumber>
    </recommendedName>
    <alternativeName>
        <fullName evidence="6">RNA-binding protein FAU-1</fullName>
    </alternativeName>
</protein>
<dbReference type="EMBL" id="WUUT01000002">
    <property type="protein sequence ID" value="MXR51467.1"/>
    <property type="molecule type" value="Genomic_DNA"/>
</dbReference>
<evidence type="ECO:0000256" key="2">
    <source>
        <dbReference type="ARBA" id="ARBA00022722"/>
    </source>
</evidence>
<keyword evidence="1 6" id="KW-0698">rRNA processing</keyword>
<keyword evidence="4 6" id="KW-0378">Hydrolase</keyword>
<evidence type="ECO:0000256" key="5">
    <source>
        <dbReference type="ARBA" id="ARBA00022884"/>
    </source>
</evidence>
<keyword evidence="3 6" id="KW-0255">Endonuclease</keyword>
<dbReference type="RefSeq" id="WP_159763594.1">
    <property type="nucleotide sequence ID" value="NZ_WUUT01000002.1"/>
</dbReference>
<dbReference type="Gene3D" id="2.40.380.10">
    <property type="entry name" value="FomD-like"/>
    <property type="match status" value="1"/>
</dbReference>
<dbReference type="Pfam" id="PF04167">
    <property type="entry name" value="DUF402"/>
    <property type="match status" value="1"/>
</dbReference>
<evidence type="ECO:0000313" key="8">
    <source>
        <dbReference type="EMBL" id="MXR51467.1"/>
    </source>
</evidence>
<keyword evidence="5 6" id="KW-0694">RNA-binding</keyword>
<evidence type="ECO:0000256" key="4">
    <source>
        <dbReference type="ARBA" id="ARBA00022801"/>
    </source>
</evidence>
<comment type="function">
    <text evidence="6">Probable RNase involved in rRNA stability through maturation and/or degradation of precursor rRNAs. Binds to RNA in loop regions with AU-rich sequences.</text>
</comment>
<dbReference type="PIRSF" id="PIRSF018644">
    <property type="entry name" value="RNA-binding_FAU-1"/>
    <property type="match status" value="1"/>
</dbReference>
<sequence>MTVRVRGIYSTALTERFEEIVQPSKPIEERFDREFSMGPATVAIETTEDRQGVGVHGAPGDVGAVVSALRDLALDTFVWRGALPRNGIFAGEVVDTLGSGALVRCLPEDTGPESILDDPAPVGGETTGFLPYSNADERIEDGDRLQVQVIETRAPWSDGRPVLDTSLRVAGGLATLRRGGQHGRGPELADLLPEEPPEGWAADWAPLSDQADLDELGAVVEHLSGHAATIDEQLADAPEATDHAPGAYVRPEATYWVWFGRESRFALDEWRRNVTTTMAGHHRIKAGTETASTAVDFAEGICDEPGTGPEAFPFEVVAEQFGPRDGDRIDIGHGKPDGRLIELGPGEVTDRTSDGQVTVRREISSRGSYDALGTEREPGDIAVTKFQEDRWWYPTVYRGEDGTSKGTYVNVCTPVEIFPNTVRYIDLHVDVIKTPDGTTEIVDDDELTAAVEAGQVDEQVAEKARTVASAVENAF</sequence>
<keyword evidence="2 6" id="KW-0540">Nuclease</keyword>
<dbReference type="OrthoDB" id="84798at2157"/>
<dbReference type="PANTHER" id="PTHR39159:SF1">
    <property type="entry name" value="UPF0374 PROTEIN YGAC"/>
    <property type="match status" value="1"/>
</dbReference>
<evidence type="ECO:0000256" key="3">
    <source>
        <dbReference type="ARBA" id="ARBA00022759"/>
    </source>
</evidence>
<dbReference type="GO" id="GO:0016891">
    <property type="term" value="F:RNA endonuclease activity producing 5'-phosphomonoesters, hydrolytic mechanism"/>
    <property type="evidence" value="ECO:0007669"/>
    <property type="project" value="UniProtKB-UniRule"/>
</dbReference>
<reference evidence="8 9" key="1">
    <citation type="submission" date="2019-12" db="EMBL/GenBank/DDBJ databases">
        <title>Isolation and characterization of three novel carbon monoxide-oxidizing members of Halobacteria from salione crusts and soils.</title>
        <authorList>
            <person name="Myers M.R."/>
            <person name="King G.M."/>
        </authorList>
    </citation>
    <scope>NUCLEOTIDE SEQUENCE [LARGE SCALE GENOMIC DNA]</scope>
    <source>
        <strain evidence="8 9">WSH3</strain>
    </source>
</reference>
<keyword evidence="9" id="KW-1185">Reference proteome</keyword>
<dbReference type="InterPro" id="IPR007295">
    <property type="entry name" value="DUF402"/>
</dbReference>
<dbReference type="AlphaFoldDB" id="A0A6B0T2W7"/>
<gene>
    <name evidence="6" type="primary">fau-1</name>
    <name evidence="8" type="ORF">GRX03_07600</name>
</gene>
<evidence type="ECO:0000259" key="7">
    <source>
        <dbReference type="Pfam" id="PF04167"/>
    </source>
</evidence>
<comment type="similarity">
    <text evidence="6">Belongs to the FAU-1 family.</text>
</comment>
<comment type="caution">
    <text evidence="8">The sequence shown here is derived from an EMBL/GenBank/DDBJ whole genome shotgun (WGS) entry which is preliminary data.</text>
</comment>
<dbReference type="PANTHER" id="PTHR39159">
    <property type="match status" value="1"/>
</dbReference>
<proteinExistence type="inferred from homology"/>
<dbReference type="InterPro" id="IPR016730">
    <property type="entry name" value="RNA-bd_FAU-1"/>
</dbReference>
<accession>A0A6B0T2W7</accession>